<dbReference type="InterPro" id="IPR001965">
    <property type="entry name" value="Znf_PHD"/>
</dbReference>
<feature type="domain" description="Zinc finger PHD-type" evidence="5">
    <location>
        <begin position="286"/>
        <end position="354"/>
    </location>
</feature>
<dbReference type="InterPro" id="IPR019786">
    <property type="entry name" value="Zinc_finger_PHD-type_CS"/>
</dbReference>
<dbReference type="InterPro" id="IPR053192">
    <property type="entry name" value="Vacuole_Formation_Reg"/>
</dbReference>
<keyword evidence="1" id="KW-0479">Metal-binding</keyword>
<dbReference type="SMART" id="SM00249">
    <property type="entry name" value="PHD"/>
    <property type="match status" value="4"/>
</dbReference>
<feature type="domain" description="Zinc finger PHD-type" evidence="5">
    <location>
        <begin position="141"/>
        <end position="201"/>
    </location>
</feature>
<keyword evidence="2" id="KW-0677">Repeat</keyword>
<sequence length="556" mass="64680">MGEIDKIRDGFLGAVKLAVHRHFLFPTNISSKCRVCSIERLEPTKVLTCNQCEFSLHEDCIEITRPSHHKHPLKLHERIIGYRRRDQCCLCRYKLLDMFYNCSRCMFEVCMACLKRPLLIYKTTSHKHPLSLMPIDSVSFTCDACGSVDNSSYPCTCLQCCFIIHRDCIDLPRVISINRHDHRIYHVDILRPEEWICGVCHKIINNQYGAYSCSVCHYAVHSKCAIRDDVWDGKELDGIPEEEGDNKTEDIAPFEVIDDKVIKHFSHEHILRFIYQDVLIRDENQRCYACVLPFYYDACYICTHCDFILHETCANLPRTKRHELHKNHFTLYPNPKPGEDLELSKSFFTCVACQRPSNGFRYESGNVMLDVRCASISDEFNHDSHLHSLFILSLFPRECSACDQMVYGSLSCVKLDFFLCFKCATLPKEVFNKNDKHPLYLRYSGYRYGNYWCEICEKPTDPRKWFYSCDKCCSTLHIDCVLGKSPYMRPGHSFLLSSREFQVVSNNHTSRPFCTICSLRCKDAFVLKSKDETDTSCLCSLKCLDLLVMSMQRIKL</sequence>
<evidence type="ECO:0000256" key="1">
    <source>
        <dbReference type="ARBA" id="ARBA00022723"/>
    </source>
</evidence>
<dbReference type="Proteomes" id="UP000078284">
    <property type="component" value="Chromosome 5"/>
</dbReference>
<dbReference type="InterPro" id="IPR004146">
    <property type="entry name" value="DC1"/>
</dbReference>
<reference evidence="7" key="1">
    <citation type="journal article" date="2016" name="Proc. Natl. Acad. Sci. U.S.A.">
        <title>Chromosome-level assembly of Arabidopsis thaliana Ler reveals the extent of translocation and inversion polymorphisms.</title>
        <authorList>
            <person name="Zapata L."/>
            <person name="Ding J."/>
            <person name="Willing E.M."/>
            <person name="Hartwig B."/>
            <person name="Bezdan D."/>
            <person name="Jiao W.B."/>
            <person name="Patel V."/>
            <person name="Velikkakam James G."/>
            <person name="Koornneef M."/>
            <person name="Ossowski S."/>
            <person name="Schneeberger K."/>
        </authorList>
    </citation>
    <scope>NUCLEOTIDE SEQUENCE [LARGE SCALE GENOMIC DNA]</scope>
    <source>
        <strain evidence="7">cv. Landsberg erecta</strain>
    </source>
</reference>
<accession>A0A178UDJ0</accession>
<evidence type="ECO:0000256" key="4">
    <source>
        <dbReference type="ARBA" id="ARBA00022833"/>
    </source>
</evidence>
<proteinExistence type="predicted"/>
<name>A0A178UDJ0_ARATH</name>
<keyword evidence="3" id="KW-0863">Zinc-finger</keyword>
<dbReference type="PANTHER" id="PTHR32410">
    <property type="entry name" value="CYSTEINE/HISTIDINE-RICH C1 DOMAIN FAMILY PROTEIN"/>
    <property type="match status" value="1"/>
</dbReference>
<dbReference type="Gene3D" id="3.30.60.20">
    <property type="match status" value="1"/>
</dbReference>
<protein>
    <recommendedName>
        <fullName evidence="5">Zinc finger PHD-type domain-containing protein</fullName>
    </recommendedName>
</protein>
<feature type="domain" description="Zinc finger PHD-type" evidence="5">
    <location>
        <begin position="452"/>
        <end position="518"/>
    </location>
</feature>
<dbReference type="EMBL" id="LUHQ01000005">
    <property type="protein sequence ID" value="OAO91848.1"/>
    <property type="molecule type" value="Genomic_DNA"/>
</dbReference>
<keyword evidence="4" id="KW-0862">Zinc</keyword>
<dbReference type="PROSITE" id="PS01359">
    <property type="entry name" value="ZF_PHD_1"/>
    <property type="match status" value="1"/>
</dbReference>
<dbReference type="Pfam" id="PF22926">
    <property type="entry name" value="C1-like_CT"/>
    <property type="match status" value="1"/>
</dbReference>
<evidence type="ECO:0000256" key="2">
    <source>
        <dbReference type="ARBA" id="ARBA00022737"/>
    </source>
</evidence>
<dbReference type="PANTHER" id="PTHR32410:SF184">
    <property type="entry name" value="CHP-RICH ZINC FINGER PROTEIN-LIKE-RELATED"/>
    <property type="match status" value="1"/>
</dbReference>
<organism evidence="6 7">
    <name type="scientific">Arabidopsis thaliana</name>
    <name type="common">Mouse-ear cress</name>
    <dbReference type="NCBI Taxonomy" id="3702"/>
    <lineage>
        <taxon>Eukaryota</taxon>
        <taxon>Viridiplantae</taxon>
        <taxon>Streptophyta</taxon>
        <taxon>Embryophyta</taxon>
        <taxon>Tracheophyta</taxon>
        <taxon>Spermatophyta</taxon>
        <taxon>Magnoliopsida</taxon>
        <taxon>eudicotyledons</taxon>
        <taxon>Gunneridae</taxon>
        <taxon>Pentapetalae</taxon>
        <taxon>rosids</taxon>
        <taxon>malvids</taxon>
        <taxon>Brassicales</taxon>
        <taxon>Brassicaceae</taxon>
        <taxon>Camelineae</taxon>
        <taxon>Arabidopsis</taxon>
    </lineage>
</organism>
<dbReference type="GO" id="GO:0008270">
    <property type="term" value="F:zinc ion binding"/>
    <property type="evidence" value="ECO:0007669"/>
    <property type="project" value="UniProtKB-KW"/>
</dbReference>
<dbReference type="ExpressionAtlas" id="A0A178UDJ0">
    <property type="expression patterns" value="baseline and differential"/>
</dbReference>
<gene>
    <name evidence="6" type="ordered locus">AXX17_At5g26180</name>
</gene>
<dbReference type="AlphaFoldDB" id="A0A178UDJ0"/>
<evidence type="ECO:0000256" key="3">
    <source>
        <dbReference type="ARBA" id="ARBA00022771"/>
    </source>
</evidence>
<dbReference type="InterPro" id="IPR046349">
    <property type="entry name" value="C1-like_sf"/>
</dbReference>
<evidence type="ECO:0000313" key="6">
    <source>
        <dbReference type="EMBL" id="OAO91848.1"/>
    </source>
</evidence>
<dbReference type="SUPFAM" id="SSF57889">
    <property type="entry name" value="Cysteine-rich domain"/>
    <property type="match status" value="3"/>
</dbReference>
<evidence type="ECO:0000259" key="5">
    <source>
        <dbReference type="SMART" id="SM00249"/>
    </source>
</evidence>
<comment type="caution">
    <text evidence="6">The sequence shown here is derived from an EMBL/GenBank/DDBJ whole genome shotgun (WGS) entry which is preliminary data.</text>
</comment>
<evidence type="ECO:0000313" key="7">
    <source>
        <dbReference type="Proteomes" id="UP000078284"/>
    </source>
</evidence>
<feature type="domain" description="Zinc finger PHD-type" evidence="5">
    <location>
        <begin position="32"/>
        <end position="106"/>
    </location>
</feature>
<dbReference type="InterPro" id="IPR054483">
    <property type="entry name" value="DC1-like_CT"/>
</dbReference>
<dbReference type="Pfam" id="PF03107">
    <property type="entry name" value="C1_2"/>
    <property type="match status" value="4"/>
</dbReference>